<reference evidence="1" key="1">
    <citation type="submission" date="2021-08" db="EMBL/GenBank/DDBJ databases">
        <title>The first chromosome-level gecko genome reveals the dynamic sex chromosomes of Neotropical dwarf geckos (Sphaerodactylidae: Sphaerodactylus).</title>
        <authorList>
            <person name="Pinto B.J."/>
            <person name="Keating S.E."/>
            <person name="Gamble T."/>
        </authorList>
    </citation>
    <scope>NUCLEOTIDE SEQUENCE</scope>
    <source>
        <strain evidence="1">TG3544</strain>
    </source>
</reference>
<dbReference type="EMBL" id="CM037617">
    <property type="protein sequence ID" value="KAH8005530.1"/>
    <property type="molecule type" value="Genomic_DNA"/>
</dbReference>
<protein>
    <submittedName>
        <fullName evidence="1">Uncharacterized protein</fullName>
    </submittedName>
</protein>
<name>A0ACB8FKU7_9SAUR</name>
<proteinExistence type="predicted"/>
<keyword evidence="2" id="KW-1185">Reference proteome</keyword>
<comment type="caution">
    <text evidence="1">The sequence shown here is derived from an EMBL/GenBank/DDBJ whole genome shotgun (WGS) entry which is preliminary data.</text>
</comment>
<organism evidence="1 2">
    <name type="scientific">Sphaerodactylus townsendi</name>
    <dbReference type="NCBI Taxonomy" id="933632"/>
    <lineage>
        <taxon>Eukaryota</taxon>
        <taxon>Metazoa</taxon>
        <taxon>Chordata</taxon>
        <taxon>Craniata</taxon>
        <taxon>Vertebrata</taxon>
        <taxon>Euteleostomi</taxon>
        <taxon>Lepidosauria</taxon>
        <taxon>Squamata</taxon>
        <taxon>Bifurcata</taxon>
        <taxon>Gekkota</taxon>
        <taxon>Sphaerodactylidae</taxon>
        <taxon>Sphaerodactylus</taxon>
    </lineage>
</organism>
<dbReference type="Proteomes" id="UP000827872">
    <property type="component" value="Linkage Group LG04"/>
</dbReference>
<evidence type="ECO:0000313" key="2">
    <source>
        <dbReference type="Proteomes" id="UP000827872"/>
    </source>
</evidence>
<accession>A0ACB8FKU7</accession>
<gene>
    <name evidence="1" type="ORF">K3G42_029993</name>
</gene>
<evidence type="ECO:0000313" key="1">
    <source>
        <dbReference type="EMBL" id="KAH8005530.1"/>
    </source>
</evidence>
<sequence>MESAKCEWQEAREALIDDRVHQQFQLQEEFDREREALYLQLQKNREQQEHELLQAAEQSKQELLREVQQLRALKLRQTESSAMQNAERVQIQWECEALEKQRASLLRKEREMIDMEARERVAAAELQRELTIQAVMRNRLNWVSSFEL</sequence>